<dbReference type="PANTHER" id="PTHR45655:SF13">
    <property type="entry name" value="SOLUBLE GUANYLATE CYCLASE GCY-32-RELATED"/>
    <property type="match status" value="1"/>
</dbReference>
<dbReference type="GO" id="GO:0020037">
    <property type="term" value="F:heme binding"/>
    <property type="evidence" value="ECO:0007669"/>
    <property type="project" value="InterPro"/>
</dbReference>
<dbReference type="GO" id="GO:0008074">
    <property type="term" value="C:guanylate cyclase complex, soluble"/>
    <property type="evidence" value="ECO:0000318"/>
    <property type="project" value="GO_Central"/>
</dbReference>
<evidence type="ECO:0000256" key="10">
    <source>
        <dbReference type="SAM" id="MobiDB-lite"/>
    </source>
</evidence>
<evidence type="ECO:0000259" key="11">
    <source>
        <dbReference type="PROSITE" id="PS50125"/>
    </source>
</evidence>
<feature type="domain" description="Guanylate cyclase" evidence="11">
    <location>
        <begin position="438"/>
        <end position="566"/>
    </location>
</feature>
<evidence type="ECO:0000256" key="6">
    <source>
        <dbReference type="ARBA" id="ARBA00023239"/>
    </source>
</evidence>
<evidence type="ECO:0000313" key="12">
    <source>
        <dbReference type="EMBL" id="PNW80519.1"/>
    </source>
</evidence>
<evidence type="ECO:0000256" key="4">
    <source>
        <dbReference type="ARBA" id="ARBA00022741"/>
    </source>
</evidence>
<dbReference type="InterPro" id="IPR042463">
    <property type="entry name" value="HNOB_dom_associated_sf"/>
</dbReference>
<sequence>MIGWINISVESFVREKFGDAVWEQTLSTSGVQAGWVSSCPYPDAATYGLVISASNILGITSAQVLEAFGVYFVEYTARLGYEKLLKSLGSNMAEFLKNLNDLHLHLSMSFPSMAAPAFKCTDVGPTCLTLHYHSHRPALGPIVVGVLKGLAEQYWGLGGEQLQVELLRGRDDGSDDHEVFRVSYPHQAALQHCGPPAASVDGNETAGSAASTASPAAAAARSFTLNPNDFYQLFPFHLLLDRSCRVVQAGAMLERLFPELRGRSGVPLGEVFQLKHPHGPLDFDHLVSDIDNAFLLKARASGLELKGQMVAVPLPLHPGAGCPATQEGLLFMGTARLAGLDDMRHHGIFISDIPHHDINRDYVLLAEQRQAEAQLQERLESLTRELKDANSRLGEMAGWLDAERRRSDGLLYQMLPPEVASCLKNEERAPAQEHPEVTILFSDIVGFTEIASRSSPLEVCSLLDELYQRFDAAIEEYPQLYKVETIGDAYMVVCNVTVPCDDHADVLLEFALRMHEEASRVASSLGEPVRIRVGMHSGPVVAGVVGRKMPRFCLFGDTVNTASRMESHGEAGQIHISEACYSCLRSKERFEIRERGNITVKGKGTMRTYLLAPAPAPALPGRSSANTLRFVTRRASVGGAIPVAAPVDLSLSYAGDYSNECSRASMSSCTSYVTSVDGGQSPFMLPPGGLHSGRGSLRSPRASQSPSNPLASLVSSGTPFAAIASGLKDLSLREDSVPLAHVSDASVVFPVSGCVSDEAGRAKGVGRVSEMGTTRSTSSDSIMRRSLPRRMSQLSRVQESVVKEGEPEVAAELGLQ</sequence>
<keyword evidence="7" id="KW-0141">cGMP biosynthesis</keyword>
<dbReference type="GO" id="GO:0019934">
    <property type="term" value="P:cGMP-mediated signaling"/>
    <property type="evidence" value="ECO:0000318"/>
    <property type="project" value="GO_Central"/>
</dbReference>
<feature type="compositionally biased region" description="Polar residues" evidence="10">
    <location>
        <begin position="702"/>
        <end position="711"/>
    </location>
</feature>
<dbReference type="KEGG" id="cre:CHLRE_07g320700v5"/>
<name>A0A2K3DJ13_CHLRE</name>
<dbReference type="Proteomes" id="UP000006906">
    <property type="component" value="Chromosome 7"/>
</dbReference>
<dbReference type="OrthoDB" id="6127067at2759"/>
<dbReference type="EMBL" id="CM008968">
    <property type="protein sequence ID" value="PNW80519.1"/>
    <property type="molecule type" value="Genomic_DNA"/>
</dbReference>
<dbReference type="GO" id="GO:0004383">
    <property type="term" value="F:guanylate cyclase activity"/>
    <property type="evidence" value="ECO:0000318"/>
    <property type="project" value="GO_Central"/>
</dbReference>
<dbReference type="PaxDb" id="3055-EDP07100"/>
<dbReference type="CDD" id="cd07302">
    <property type="entry name" value="CHD"/>
    <property type="match status" value="1"/>
</dbReference>
<keyword evidence="13" id="KW-1185">Reference proteome</keyword>
<accession>A0A2K3DJ13</accession>
<dbReference type="InterPro" id="IPR001054">
    <property type="entry name" value="A/G_cyclase"/>
</dbReference>
<keyword evidence="5" id="KW-0342">GTP-binding</keyword>
<dbReference type="SMART" id="SM00044">
    <property type="entry name" value="CYCc"/>
    <property type="match status" value="1"/>
</dbReference>
<dbReference type="GO" id="GO:0070482">
    <property type="term" value="P:response to oxygen levels"/>
    <property type="evidence" value="ECO:0000318"/>
    <property type="project" value="GO_Central"/>
</dbReference>
<keyword evidence="4" id="KW-0547">Nucleotide-binding</keyword>
<dbReference type="RefSeq" id="XP_042922539.1">
    <property type="nucleotide sequence ID" value="XM_043063971.1"/>
</dbReference>
<dbReference type="PROSITE" id="PS50125">
    <property type="entry name" value="GUANYLATE_CYCLASE_2"/>
    <property type="match status" value="1"/>
</dbReference>
<feature type="region of interest" description="Disordered" evidence="10">
    <location>
        <begin position="683"/>
        <end position="711"/>
    </location>
</feature>
<organism evidence="12 13">
    <name type="scientific">Chlamydomonas reinhardtii</name>
    <name type="common">Chlamydomonas smithii</name>
    <dbReference type="NCBI Taxonomy" id="3055"/>
    <lineage>
        <taxon>Eukaryota</taxon>
        <taxon>Viridiplantae</taxon>
        <taxon>Chlorophyta</taxon>
        <taxon>core chlorophytes</taxon>
        <taxon>Chlorophyceae</taxon>
        <taxon>CS clade</taxon>
        <taxon>Chlamydomonadales</taxon>
        <taxon>Chlamydomonadaceae</taxon>
        <taxon>Chlamydomonas</taxon>
    </lineage>
</organism>
<dbReference type="Gene3D" id="6.10.250.780">
    <property type="match status" value="1"/>
</dbReference>
<evidence type="ECO:0000256" key="2">
    <source>
        <dbReference type="ARBA" id="ARBA00012202"/>
    </source>
</evidence>
<keyword evidence="6 8" id="KW-0456">Lyase</keyword>
<evidence type="ECO:0000256" key="8">
    <source>
        <dbReference type="RuleBase" id="RU000405"/>
    </source>
</evidence>
<feature type="coiled-coil region" evidence="9">
    <location>
        <begin position="365"/>
        <end position="392"/>
    </location>
</feature>
<dbReference type="AlphaFoldDB" id="A0A2K3DJ13"/>
<dbReference type="FunFam" id="3.30.70.1230:FF:000007">
    <property type="entry name" value="Guanylate cyclase soluble subunit alpha-3"/>
    <property type="match status" value="1"/>
</dbReference>
<evidence type="ECO:0000313" key="13">
    <source>
        <dbReference type="Proteomes" id="UP000006906"/>
    </source>
</evidence>
<protein>
    <recommendedName>
        <fullName evidence="2">guanylate cyclase</fullName>
        <ecNumber evidence="2">4.6.1.2</ecNumber>
    </recommendedName>
</protein>
<dbReference type="Gene3D" id="3.90.1520.10">
    <property type="entry name" value="H-NOX domain"/>
    <property type="match status" value="1"/>
</dbReference>
<dbReference type="PANTHER" id="PTHR45655">
    <property type="entry name" value="GUANYLATE CYCLASE SOLUBLE SUBUNIT BETA-2"/>
    <property type="match status" value="1"/>
</dbReference>
<keyword evidence="9" id="KW-0175">Coiled coil</keyword>
<dbReference type="Pfam" id="PF00211">
    <property type="entry name" value="Guanylate_cyc"/>
    <property type="match status" value="1"/>
</dbReference>
<evidence type="ECO:0000256" key="7">
    <source>
        <dbReference type="ARBA" id="ARBA00023293"/>
    </source>
</evidence>
<dbReference type="GeneID" id="5726395"/>
<evidence type="ECO:0000256" key="5">
    <source>
        <dbReference type="ARBA" id="ARBA00023134"/>
    </source>
</evidence>
<dbReference type="PROSITE" id="PS00452">
    <property type="entry name" value="GUANYLATE_CYCLASE_1"/>
    <property type="match status" value="1"/>
</dbReference>
<evidence type="ECO:0000256" key="3">
    <source>
        <dbReference type="ARBA" id="ARBA00022490"/>
    </source>
</evidence>
<dbReference type="InterPro" id="IPR011645">
    <property type="entry name" value="HNOB_dom_associated"/>
</dbReference>
<dbReference type="EC" id="4.6.1.2" evidence="2"/>
<feature type="region of interest" description="Disordered" evidence="10">
    <location>
        <begin position="793"/>
        <end position="816"/>
    </location>
</feature>
<evidence type="ECO:0000256" key="9">
    <source>
        <dbReference type="SAM" id="Coils"/>
    </source>
</evidence>
<comment type="subcellular location">
    <subcellularLocation>
        <location evidence="1">Cytoplasm</location>
    </subcellularLocation>
</comment>
<reference evidence="12 13" key="1">
    <citation type="journal article" date="2007" name="Science">
        <title>The Chlamydomonas genome reveals the evolution of key animal and plant functions.</title>
        <authorList>
            <person name="Merchant S.S."/>
            <person name="Prochnik S.E."/>
            <person name="Vallon O."/>
            <person name="Harris E.H."/>
            <person name="Karpowicz S.J."/>
            <person name="Witman G.B."/>
            <person name="Terry A."/>
            <person name="Salamov A."/>
            <person name="Fritz-Laylin L.K."/>
            <person name="Marechal-Drouard L."/>
            <person name="Marshall W.F."/>
            <person name="Qu L.H."/>
            <person name="Nelson D.R."/>
            <person name="Sanderfoot A.A."/>
            <person name="Spalding M.H."/>
            <person name="Kapitonov V.V."/>
            <person name="Ren Q."/>
            <person name="Ferris P."/>
            <person name="Lindquist E."/>
            <person name="Shapiro H."/>
            <person name="Lucas S.M."/>
            <person name="Grimwood J."/>
            <person name="Schmutz J."/>
            <person name="Cardol P."/>
            <person name="Cerutti H."/>
            <person name="Chanfreau G."/>
            <person name="Chen C.L."/>
            <person name="Cognat V."/>
            <person name="Croft M.T."/>
            <person name="Dent R."/>
            <person name="Dutcher S."/>
            <person name="Fernandez E."/>
            <person name="Fukuzawa H."/>
            <person name="Gonzalez-Ballester D."/>
            <person name="Gonzalez-Halphen D."/>
            <person name="Hallmann A."/>
            <person name="Hanikenne M."/>
            <person name="Hippler M."/>
            <person name="Inwood W."/>
            <person name="Jabbari K."/>
            <person name="Kalanon M."/>
            <person name="Kuras R."/>
            <person name="Lefebvre P.A."/>
            <person name="Lemaire S.D."/>
            <person name="Lobanov A.V."/>
            <person name="Lohr M."/>
            <person name="Manuell A."/>
            <person name="Meier I."/>
            <person name="Mets L."/>
            <person name="Mittag M."/>
            <person name="Mittelmeier T."/>
            <person name="Moroney J.V."/>
            <person name="Moseley J."/>
            <person name="Napoli C."/>
            <person name="Nedelcu A.M."/>
            <person name="Niyogi K."/>
            <person name="Novoselov S.V."/>
            <person name="Paulsen I.T."/>
            <person name="Pazour G."/>
            <person name="Purton S."/>
            <person name="Ral J.P."/>
            <person name="Riano-Pachon D.M."/>
            <person name="Riekhof W."/>
            <person name="Rymarquis L."/>
            <person name="Schroda M."/>
            <person name="Stern D."/>
            <person name="Umen J."/>
            <person name="Willows R."/>
            <person name="Wilson N."/>
            <person name="Zimmer S.L."/>
            <person name="Allmer J."/>
            <person name="Balk J."/>
            <person name="Bisova K."/>
            <person name="Chen C.J."/>
            <person name="Elias M."/>
            <person name="Gendler K."/>
            <person name="Hauser C."/>
            <person name="Lamb M.R."/>
            <person name="Ledford H."/>
            <person name="Long J.C."/>
            <person name="Minagawa J."/>
            <person name="Page M.D."/>
            <person name="Pan J."/>
            <person name="Pootakham W."/>
            <person name="Roje S."/>
            <person name="Rose A."/>
            <person name="Stahlberg E."/>
            <person name="Terauchi A.M."/>
            <person name="Yang P."/>
            <person name="Ball S."/>
            <person name="Bowler C."/>
            <person name="Dieckmann C.L."/>
            <person name="Gladyshev V.N."/>
            <person name="Green P."/>
            <person name="Jorgensen R."/>
            <person name="Mayfield S."/>
            <person name="Mueller-Roeber B."/>
            <person name="Rajamani S."/>
            <person name="Sayre R.T."/>
            <person name="Brokstein P."/>
            <person name="Dubchak I."/>
            <person name="Goodstein D."/>
            <person name="Hornick L."/>
            <person name="Huang Y.W."/>
            <person name="Jhaveri J."/>
            <person name="Luo Y."/>
            <person name="Martinez D."/>
            <person name="Ngau W.C."/>
            <person name="Otillar B."/>
            <person name="Poliakov A."/>
            <person name="Porter A."/>
            <person name="Szajkowski L."/>
            <person name="Werner G."/>
            <person name="Zhou K."/>
            <person name="Grigoriev I.V."/>
            <person name="Rokhsar D.S."/>
            <person name="Grossman A.R."/>
        </authorList>
    </citation>
    <scope>NUCLEOTIDE SEQUENCE [LARGE SCALE GENOMIC DNA]</scope>
    <source>
        <strain evidence="13">CC-503</strain>
    </source>
</reference>
<dbReference type="Gene3D" id="3.30.450.260">
    <property type="entry name" value="Haem NO binding associated domain"/>
    <property type="match status" value="1"/>
</dbReference>
<comment type="similarity">
    <text evidence="8">Belongs to the adenylyl cyclase class-4/guanylyl cyclase family.</text>
</comment>
<dbReference type="SUPFAM" id="SSF111126">
    <property type="entry name" value="Ligand-binding domain in the NO signalling and Golgi transport"/>
    <property type="match status" value="1"/>
</dbReference>
<dbReference type="Gene3D" id="3.30.70.1230">
    <property type="entry name" value="Nucleotide cyclase"/>
    <property type="match status" value="1"/>
</dbReference>
<proteinExistence type="inferred from homology"/>
<keyword evidence="3" id="KW-0963">Cytoplasm</keyword>
<dbReference type="InterPro" id="IPR029787">
    <property type="entry name" value="Nucleotide_cyclase"/>
</dbReference>
<dbReference type="InParanoid" id="A0A2K3DJ13"/>
<dbReference type="InterPro" id="IPR011644">
    <property type="entry name" value="Heme_NO-bd"/>
</dbReference>
<dbReference type="Gramene" id="PNW80519">
    <property type="protein sequence ID" value="PNW80519"/>
    <property type="gene ID" value="CHLRE_07g320700v5"/>
</dbReference>
<dbReference type="GO" id="GO:0005525">
    <property type="term" value="F:GTP binding"/>
    <property type="evidence" value="ECO:0007669"/>
    <property type="project" value="UniProtKB-KW"/>
</dbReference>
<dbReference type="STRING" id="3055.A0A2K3DJ13"/>
<gene>
    <name evidence="12" type="ORF">CHLRE_07g320700v5</name>
</gene>
<dbReference type="Pfam" id="PF07701">
    <property type="entry name" value="HNOBA"/>
    <property type="match status" value="1"/>
</dbReference>
<dbReference type="InterPro" id="IPR038158">
    <property type="entry name" value="H-NOX_domain_sf"/>
</dbReference>
<dbReference type="Pfam" id="PF07700">
    <property type="entry name" value="HNOB"/>
    <property type="match status" value="1"/>
</dbReference>
<dbReference type="InterPro" id="IPR024096">
    <property type="entry name" value="NO_sig/Golgi_transp_ligand-bd"/>
</dbReference>
<feature type="compositionally biased region" description="Low complexity" evidence="10">
    <location>
        <begin position="686"/>
        <end position="701"/>
    </location>
</feature>
<evidence type="ECO:0000256" key="1">
    <source>
        <dbReference type="ARBA" id="ARBA00004496"/>
    </source>
</evidence>
<dbReference type="SUPFAM" id="SSF55073">
    <property type="entry name" value="Nucleotide cyclase"/>
    <property type="match status" value="1"/>
</dbReference>
<dbReference type="InterPro" id="IPR018297">
    <property type="entry name" value="A/G_cyclase_CS"/>
</dbReference>